<sequence length="359" mass="42176">MVLSELKQFGIDPRAQTLRFSGLSRQEKRFEFQQHLDSYVNEVIRDEPVSILFHYWLGFDNQLYLQPNLEEKNLASKMFDPRERNGIYLEGFKKVEKLLIENPNQVVLWYSPIGKTSFNDDPENPFSSVDYDYGQLYVYCRNKDKVDALALKTSKEAESLFFPNNENLPQEENITKTILNPLLFNFNIESFLNWLKKFYPPNIPFYIDHQQRKYFLSETIEEINDRFSGKKKLYSEVSDRTIDELDRYEMTAEIVKRAFQGAIYNHLKQNNLYSMKLAGSCGGSAVDLDDLPFGQENFLFQKFNPATTVFRLVTQGIKEIMRQNKEKKWEYHEGECVVCHKKPADVGPCNICIDCEKKM</sequence>
<dbReference type="EMBL" id="PCVL01000030">
    <property type="protein sequence ID" value="PIQ72555.1"/>
    <property type="molecule type" value="Genomic_DNA"/>
</dbReference>
<gene>
    <name evidence="1" type="ORF">COV86_02470</name>
</gene>
<dbReference type="AlphaFoldDB" id="A0A2H0KMS8"/>
<proteinExistence type="predicted"/>
<name>A0A2H0KMS8_9BACT</name>
<reference evidence="1 2" key="1">
    <citation type="submission" date="2017-09" db="EMBL/GenBank/DDBJ databases">
        <title>Depth-based differentiation of microbial function through sediment-hosted aquifers and enrichment of novel symbionts in the deep terrestrial subsurface.</title>
        <authorList>
            <person name="Probst A.J."/>
            <person name="Ladd B."/>
            <person name="Jarett J.K."/>
            <person name="Geller-Mcgrath D.E."/>
            <person name="Sieber C.M."/>
            <person name="Emerson J.B."/>
            <person name="Anantharaman K."/>
            <person name="Thomas B.C."/>
            <person name="Malmstrom R."/>
            <person name="Stieglmeier M."/>
            <person name="Klingl A."/>
            <person name="Woyke T."/>
            <person name="Ryan C.M."/>
            <person name="Banfield J.F."/>
        </authorList>
    </citation>
    <scope>NUCLEOTIDE SEQUENCE [LARGE SCALE GENOMIC DNA]</scope>
    <source>
        <strain evidence="1">CG11_big_fil_rev_8_21_14_0_20_35_14</strain>
    </source>
</reference>
<comment type="caution">
    <text evidence="1">The sequence shown here is derived from an EMBL/GenBank/DDBJ whole genome shotgun (WGS) entry which is preliminary data.</text>
</comment>
<accession>A0A2H0KMS8</accession>
<evidence type="ECO:0000313" key="1">
    <source>
        <dbReference type="EMBL" id="PIQ72555.1"/>
    </source>
</evidence>
<dbReference type="Proteomes" id="UP000229570">
    <property type="component" value="Unassembled WGS sequence"/>
</dbReference>
<organism evidence="1 2">
    <name type="scientific">Candidatus Roizmanbacteria bacterium CG11_big_fil_rev_8_21_14_0_20_35_14</name>
    <dbReference type="NCBI Taxonomy" id="1974855"/>
    <lineage>
        <taxon>Bacteria</taxon>
        <taxon>Candidatus Roizmaniibacteriota</taxon>
    </lineage>
</organism>
<protein>
    <submittedName>
        <fullName evidence="1">Uncharacterized protein</fullName>
    </submittedName>
</protein>
<evidence type="ECO:0000313" key="2">
    <source>
        <dbReference type="Proteomes" id="UP000229570"/>
    </source>
</evidence>